<comment type="caution">
    <text evidence="1">The sequence shown here is derived from an EMBL/GenBank/DDBJ whole genome shotgun (WGS) entry which is preliminary data.</text>
</comment>
<sequence>MMREVQFLVLDEADQMLQVGFAEDVETILEKLPAKRSRLKAEALSSSMRWELVVELGQMEVHEIVYMGFFLIGRQEEYGFGRPGGNRGSDEMGGYAGSSSSCFGSNHQSGNFGGPAVWSRGFGELGKSDHSGSFGARPRWALMLMMIESLDKDPYKFFKVSMISDPCFMSPNSFDALGLVILPHNGFLASNIWHRFRLLFQPLGWDKHVQMPIGFGSMASVAGVIALSLHIEKHMWPSPRPSQPVGPVLFSTLLVVLQAQFHHRGCGCVCLLILHLSRQRLGRRAQHWQPNELNPESKTCIDVAPKGKRLKVEPAGSADWDQPLASALCSEVFSSSLLPVNC</sequence>
<protein>
    <submittedName>
        <fullName evidence="1">Uncharacterized protein</fullName>
    </submittedName>
</protein>
<gene>
    <name evidence="1" type="ORF">PVK06_029743</name>
</gene>
<dbReference type="Gene3D" id="3.40.50.300">
    <property type="entry name" value="P-loop containing nucleotide triphosphate hydrolases"/>
    <property type="match status" value="1"/>
</dbReference>
<keyword evidence="2" id="KW-1185">Reference proteome</keyword>
<evidence type="ECO:0000313" key="2">
    <source>
        <dbReference type="Proteomes" id="UP001358586"/>
    </source>
</evidence>
<evidence type="ECO:0000313" key="1">
    <source>
        <dbReference type="EMBL" id="KAK5802160.1"/>
    </source>
</evidence>
<dbReference type="InterPro" id="IPR027417">
    <property type="entry name" value="P-loop_NTPase"/>
</dbReference>
<accession>A0ABR0NLF1</accession>
<dbReference type="EMBL" id="JARKNE010000009">
    <property type="protein sequence ID" value="KAK5802160.1"/>
    <property type="molecule type" value="Genomic_DNA"/>
</dbReference>
<organism evidence="1 2">
    <name type="scientific">Gossypium arboreum</name>
    <name type="common">Tree cotton</name>
    <name type="synonym">Gossypium nanking</name>
    <dbReference type="NCBI Taxonomy" id="29729"/>
    <lineage>
        <taxon>Eukaryota</taxon>
        <taxon>Viridiplantae</taxon>
        <taxon>Streptophyta</taxon>
        <taxon>Embryophyta</taxon>
        <taxon>Tracheophyta</taxon>
        <taxon>Spermatophyta</taxon>
        <taxon>Magnoliopsida</taxon>
        <taxon>eudicotyledons</taxon>
        <taxon>Gunneridae</taxon>
        <taxon>Pentapetalae</taxon>
        <taxon>rosids</taxon>
        <taxon>malvids</taxon>
        <taxon>Malvales</taxon>
        <taxon>Malvaceae</taxon>
        <taxon>Malvoideae</taxon>
        <taxon>Gossypium</taxon>
    </lineage>
</organism>
<reference evidence="1 2" key="1">
    <citation type="submission" date="2023-03" db="EMBL/GenBank/DDBJ databases">
        <title>WGS of Gossypium arboreum.</title>
        <authorList>
            <person name="Yu D."/>
        </authorList>
    </citation>
    <scope>NUCLEOTIDE SEQUENCE [LARGE SCALE GENOMIC DNA]</scope>
    <source>
        <tissue evidence="1">Leaf</tissue>
    </source>
</reference>
<dbReference type="SUPFAM" id="SSF52540">
    <property type="entry name" value="P-loop containing nucleoside triphosphate hydrolases"/>
    <property type="match status" value="1"/>
</dbReference>
<proteinExistence type="predicted"/>
<dbReference type="Proteomes" id="UP001358586">
    <property type="component" value="Chromosome 9"/>
</dbReference>
<name>A0ABR0NLF1_GOSAR</name>